<dbReference type="PANTHER" id="PTHR23508">
    <property type="entry name" value="CARBOXYLIC ACID TRANSPORTER PROTEIN HOMOLOG"/>
    <property type="match status" value="1"/>
</dbReference>
<dbReference type="EMBL" id="CP016440">
    <property type="protein sequence ID" value="ANY16562.1"/>
    <property type="molecule type" value="Genomic_DNA"/>
</dbReference>
<dbReference type="PANTHER" id="PTHR23508:SF10">
    <property type="entry name" value="CARBOXYLIC ACID TRANSPORTER PROTEIN HOMOLOG"/>
    <property type="match status" value="1"/>
</dbReference>
<evidence type="ECO:0000313" key="9">
    <source>
        <dbReference type="Proteomes" id="UP000053096"/>
    </source>
</evidence>
<dbReference type="RefSeq" id="WP_043211581.1">
    <property type="nucleotide sequence ID" value="NZ_CAJGUP010000122.1"/>
</dbReference>
<feature type="transmembrane region" description="Helical" evidence="5">
    <location>
        <begin position="415"/>
        <end position="434"/>
    </location>
</feature>
<gene>
    <name evidence="8" type="primary">pcaK</name>
    <name evidence="7" type="ORF">BBN53_12045</name>
    <name evidence="8" type="ORF">ERS370011_00150</name>
</gene>
<dbReference type="OrthoDB" id="9814026at2"/>
<dbReference type="KEGG" id="bpdz:BBN53_12045"/>
<feature type="transmembrane region" description="Helical" evidence="5">
    <location>
        <begin position="90"/>
        <end position="110"/>
    </location>
</feature>
<dbReference type="InterPro" id="IPR005829">
    <property type="entry name" value="Sugar_transporter_CS"/>
</dbReference>
<evidence type="ECO:0000256" key="5">
    <source>
        <dbReference type="SAM" id="Phobius"/>
    </source>
</evidence>
<dbReference type="CDD" id="cd17365">
    <property type="entry name" value="MFS_PcaK_like"/>
    <property type="match status" value="1"/>
</dbReference>
<dbReference type="Pfam" id="PF07690">
    <property type="entry name" value="MFS_1"/>
    <property type="match status" value="1"/>
</dbReference>
<keyword evidence="4 5" id="KW-0472">Membrane</keyword>
<keyword evidence="2 5" id="KW-0812">Transmembrane</keyword>
<protein>
    <submittedName>
        <fullName evidence="8">4-hydroxybenzoate transporter PcaK</fullName>
    </submittedName>
</protein>
<evidence type="ECO:0000256" key="2">
    <source>
        <dbReference type="ARBA" id="ARBA00022692"/>
    </source>
</evidence>
<feature type="transmembrane region" description="Helical" evidence="5">
    <location>
        <begin position="294"/>
        <end position="316"/>
    </location>
</feature>
<evidence type="ECO:0000313" key="10">
    <source>
        <dbReference type="Proteomes" id="UP000092950"/>
    </source>
</evidence>
<keyword evidence="3 5" id="KW-1133">Transmembrane helix</keyword>
<dbReference type="SUPFAM" id="SSF103473">
    <property type="entry name" value="MFS general substrate transporter"/>
    <property type="match status" value="1"/>
</dbReference>
<feature type="transmembrane region" description="Helical" evidence="5">
    <location>
        <begin position="149"/>
        <end position="171"/>
    </location>
</feature>
<evidence type="ECO:0000313" key="7">
    <source>
        <dbReference type="EMBL" id="ANY16562.1"/>
    </source>
</evidence>
<dbReference type="InterPro" id="IPR020846">
    <property type="entry name" value="MFS_dom"/>
</dbReference>
<dbReference type="Proteomes" id="UP000092950">
    <property type="component" value="Chromosome"/>
</dbReference>
<sequence>MEAHGSIDPTHLINTRPLGRYQVSVILMCTLSMILDGYDVQVMSYVAPALLAEWGFQKTALTPIFTASVVGMLAGSLLSGLAADKYGRRAVLLASTLWVTVGMLAASFAGTLTQLIIARFLTGLAMGAIVPNAVSLGGEYSPIRLRATLVMMIACGYQVGAMLCGFIAAVILPEFGWRAVLVAGGAASLLLSIAMAVWMPESLQFLALRPERRQEALRRLRQLCPELSIRPDATLSGIPPIIHGGRLAELFHQRYRRNTLLLWSTYFMNLLAVFFLASWLPILLRDAGHSAQQAIFASAALWGGGIVGTLSLGWVIDRFGYGRVLAGVYLLATSGIFATGVFLSQLPLSMLAIAISGFSVMGAQAALNALGATLYPTHIRATGIGWALGMGRLGSVVGPIVGGQLISIYSDSTTLLAAAAIPTCIAMFAVFPIGDRRRASSN</sequence>
<evidence type="ECO:0000256" key="4">
    <source>
        <dbReference type="ARBA" id="ARBA00023136"/>
    </source>
</evidence>
<feature type="transmembrane region" description="Helical" evidence="5">
    <location>
        <begin position="177"/>
        <end position="199"/>
    </location>
</feature>
<evidence type="ECO:0000256" key="1">
    <source>
        <dbReference type="ARBA" id="ARBA00004141"/>
    </source>
</evidence>
<dbReference type="PROSITE" id="PS50850">
    <property type="entry name" value="MFS"/>
    <property type="match status" value="1"/>
</dbReference>
<feature type="transmembrane region" description="Helical" evidence="5">
    <location>
        <begin position="352"/>
        <end position="375"/>
    </location>
</feature>
<evidence type="ECO:0000256" key="3">
    <source>
        <dbReference type="ARBA" id="ARBA00022989"/>
    </source>
</evidence>
<dbReference type="EMBL" id="CYTV01000001">
    <property type="protein sequence ID" value="CUI32615.1"/>
    <property type="molecule type" value="Genomic_DNA"/>
</dbReference>
<evidence type="ECO:0000313" key="8">
    <source>
        <dbReference type="EMBL" id="CUI32615.1"/>
    </source>
</evidence>
<dbReference type="InterPro" id="IPR011701">
    <property type="entry name" value="MFS"/>
</dbReference>
<dbReference type="GO" id="GO:0005886">
    <property type="term" value="C:plasma membrane"/>
    <property type="evidence" value="ECO:0007669"/>
    <property type="project" value="TreeGrafter"/>
</dbReference>
<evidence type="ECO:0000259" key="6">
    <source>
        <dbReference type="PROSITE" id="PS50850"/>
    </source>
</evidence>
<feature type="transmembrane region" description="Helical" evidence="5">
    <location>
        <begin position="328"/>
        <end position="346"/>
    </location>
</feature>
<comment type="subcellular location">
    <subcellularLocation>
        <location evidence="1">Membrane</location>
        <topology evidence="1">Multi-pass membrane protein</topology>
    </subcellularLocation>
</comment>
<dbReference type="InterPro" id="IPR036259">
    <property type="entry name" value="MFS_trans_sf"/>
</dbReference>
<dbReference type="AlphaFoldDB" id="A0A0J6C1G9"/>
<feature type="domain" description="Major facilitator superfamily (MFS) profile" evidence="6">
    <location>
        <begin position="25"/>
        <end position="437"/>
    </location>
</feature>
<dbReference type="Proteomes" id="UP000053096">
    <property type="component" value="Unassembled WGS sequence"/>
</dbReference>
<feature type="transmembrane region" description="Helical" evidence="5">
    <location>
        <begin position="116"/>
        <end position="137"/>
    </location>
</feature>
<dbReference type="GO" id="GO:0046943">
    <property type="term" value="F:carboxylic acid transmembrane transporter activity"/>
    <property type="evidence" value="ECO:0007669"/>
    <property type="project" value="TreeGrafter"/>
</dbReference>
<reference evidence="8 9" key="1">
    <citation type="submission" date="2015-09" db="EMBL/GenBank/DDBJ databases">
        <authorList>
            <person name="Jackson K.R."/>
            <person name="Lunt B.L."/>
            <person name="Fisher J.N.B."/>
            <person name="Gardner A.V."/>
            <person name="Bailey M.E."/>
            <person name="Deus L.M."/>
            <person name="Earl A.S."/>
            <person name="Gibby P.D."/>
            <person name="Hartmann K.A."/>
            <person name="Liu J.E."/>
            <person name="Manci A.M."/>
            <person name="Nielsen D.A."/>
            <person name="Solomon M.B."/>
            <person name="Breakwell D.P."/>
            <person name="Burnett S.H."/>
            <person name="Grose J.H."/>
        </authorList>
    </citation>
    <scope>NUCLEOTIDE SEQUENCE [LARGE SCALE GENOMIC DNA]</scope>
    <source>
        <strain evidence="8 9">2789STDY5608636</strain>
    </source>
</reference>
<proteinExistence type="predicted"/>
<reference evidence="7 10" key="2">
    <citation type="submission" date="2016-07" db="EMBL/GenBank/DDBJ databases">
        <title>Complete genome sequences of Bordetella pseudohinzii.</title>
        <authorList>
            <person name="Spilker T."/>
            <person name="Darrah R."/>
            <person name="LiPuma J.J."/>
        </authorList>
    </citation>
    <scope>NUCLEOTIDE SEQUENCE [LARGE SCALE GENOMIC DNA]</scope>
    <source>
        <strain evidence="7 10">HI4681</strain>
    </source>
</reference>
<name>A0A0J6C1G9_9BORD</name>
<organism evidence="8 9">
    <name type="scientific">Bordetella pseudohinzii</name>
    <dbReference type="NCBI Taxonomy" id="1331258"/>
    <lineage>
        <taxon>Bacteria</taxon>
        <taxon>Pseudomonadati</taxon>
        <taxon>Pseudomonadota</taxon>
        <taxon>Betaproteobacteria</taxon>
        <taxon>Burkholderiales</taxon>
        <taxon>Alcaligenaceae</taxon>
        <taxon>Bordetella</taxon>
    </lineage>
</organism>
<dbReference type="Gene3D" id="1.20.1250.20">
    <property type="entry name" value="MFS general substrate transporter like domains"/>
    <property type="match status" value="1"/>
</dbReference>
<feature type="transmembrane region" description="Helical" evidence="5">
    <location>
        <begin position="60"/>
        <end position="83"/>
    </location>
</feature>
<dbReference type="PROSITE" id="PS00216">
    <property type="entry name" value="SUGAR_TRANSPORT_1"/>
    <property type="match status" value="1"/>
</dbReference>
<feature type="transmembrane region" description="Helical" evidence="5">
    <location>
        <begin position="387"/>
        <end position="409"/>
    </location>
</feature>
<keyword evidence="10" id="KW-1185">Reference proteome</keyword>
<accession>A0A0J6C1G9</accession>
<accession>A0A0M7BYX0</accession>
<feature type="transmembrane region" description="Helical" evidence="5">
    <location>
        <begin position="260"/>
        <end position="282"/>
    </location>
</feature>
<feature type="transmembrane region" description="Helical" evidence="5">
    <location>
        <begin position="21"/>
        <end position="40"/>
    </location>
</feature>
<dbReference type="PROSITE" id="PS00217">
    <property type="entry name" value="SUGAR_TRANSPORT_2"/>
    <property type="match status" value="1"/>
</dbReference>